<dbReference type="EC" id="2.1.1.63" evidence="9"/>
<dbReference type="RefSeq" id="WP_106587090.1">
    <property type="nucleotide sequence ID" value="NZ_PYGA01000047.1"/>
</dbReference>
<comment type="catalytic activity">
    <reaction evidence="8 9">
        <text>a 6-O-methyl-2'-deoxyguanosine in DNA + L-cysteinyl-[protein] = S-methyl-L-cysteinyl-[protein] + a 2'-deoxyguanosine in DNA</text>
        <dbReference type="Rhea" id="RHEA:24000"/>
        <dbReference type="Rhea" id="RHEA-COMP:10131"/>
        <dbReference type="Rhea" id="RHEA-COMP:10132"/>
        <dbReference type="Rhea" id="RHEA-COMP:11367"/>
        <dbReference type="Rhea" id="RHEA-COMP:11368"/>
        <dbReference type="ChEBI" id="CHEBI:29950"/>
        <dbReference type="ChEBI" id="CHEBI:82612"/>
        <dbReference type="ChEBI" id="CHEBI:85445"/>
        <dbReference type="ChEBI" id="CHEBI:85448"/>
        <dbReference type="EC" id="2.1.1.63"/>
    </reaction>
</comment>
<dbReference type="PANTHER" id="PTHR10815:SF5">
    <property type="entry name" value="METHYLATED-DNA--PROTEIN-CYSTEINE METHYLTRANSFERASE"/>
    <property type="match status" value="1"/>
</dbReference>
<dbReference type="InterPro" id="IPR023546">
    <property type="entry name" value="MGMT"/>
</dbReference>
<dbReference type="Pfam" id="PF01035">
    <property type="entry name" value="DNA_binding_1"/>
    <property type="match status" value="1"/>
</dbReference>
<dbReference type="NCBIfam" id="TIGR00589">
    <property type="entry name" value="ogt"/>
    <property type="match status" value="1"/>
</dbReference>
<dbReference type="HAMAP" id="MF_00772">
    <property type="entry name" value="OGT"/>
    <property type="match status" value="1"/>
</dbReference>
<protein>
    <recommendedName>
        <fullName evidence="9">Methylated-DNA--protein-cysteine methyltransferase</fullName>
        <ecNumber evidence="9">2.1.1.63</ecNumber>
    </recommendedName>
    <alternativeName>
        <fullName evidence="9">6-O-methylguanine-DNA methyltransferase</fullName>
        <shortName evidence="9">MGMT</shortName>
    </alternativeName>
    <alternativeName>
        <fullName evidence="9">O-6-methylguanine-DNA-alkyltransferase</fullName>
    </alternativeName>
</protein>
<evidence type="ECO:0000256" key="2">
    <source>
        <dbReference type="ARBA" id="ARBA00008711"/>
    </source>
</evidence>
<gene>
    <name evidence="12" type="ORF">CLV63_1475</name>
</gene>
<dbReference type="Pfam" id="PF02870">
    <property type="entry name" value="Methyltransf_1N"/>
    <property type="match status" value="1"/>
</dbReference>
<comment type="catalytic activity">
    <reaction evidence="1 9">
        <text>a 4-O-methyl-thymidine in DNA + L-cysteinyl-[protein] = a thymidine in DNA + S-methyl-L-cysteinyl-[protein]</text>
        <dbReference type="Rhea" id="RHEA:53428"/>
        <dbReference type="Rhea" id="RHEA-COMP:10131"/>
        <dbReference type="Rhea" id="RHEA-COMP:10132"/>
        <dbReference type="Rhea" id="RHEA-COMP:13555"/>
        <dbReference type="Rhea" id="RHEA-COMP:13556"/>
        <dbReference type="ChEBI" id="CHEBI:29950"/>
        <dbReference type="ChEBI" id="CHEBI:82612"/>
        <dbReference type="ChEBI" id="CHEBI:137386"/>
        <dbReference type="ChEBI" id="CHEBI:137387"/>
        <dbReference type="EC" id="2.1.1.63"/>
    </reaction>
</comment>
<accession>A0A2P8C8W3</accession>
<evidence type="ECO:0000256" key="9">
    <source>
        <dbReference type="HAMAP-Rule" id="MF_00772"/>
    </source>
</evidence>
<dbReference type="PROSITE" id="PS00374">
    <property type="entry name" value="MGMT"/>
    <property type="match status" value="1"/>
</dbReference>
<feature type="domain" description="Methylguanine DNA methyltransferase ribonuclease-like" evidence="11">
    <location>
        <begin position="16"/>
        <end position="83"/>
    </location>
</feature>
<dbReference type="AlphaFoldDB" id="A0A2P8C8W3"/>
<dbReference type="GO" id="GO:0032259">
    <property type="term" value="P:methylation"/>
    <property type="evidence" value="ECO:0007669"/>
    <property type="project" value="UniProtKB-KW"/>
</dbReference>
<dbReference type="Gene3D" id="1.10.10.10">
    <property type="entry name" value="Winged helix-like DNA-binding domain superfamily/Winged helix DNA-binding domain"/>
    <property type="match status" value="1"/>
</dbReference>
<keyword evidence="5 9" id="KW-0808">Transferase</keyword>
<dbReference type="InterPro" id="IPR001497">
    <property type="entry name" value="MethylDNA_cys_MeTrfase_AS"/>
</dbReference>
<dbReference type="SUPFAM" id="SSF53155">
    <property type="entry name" value="Methylated DNA-protein cysteine methyltransferase domain"/>
    <property type="match status" value="1"/>
</dbReference>
<organism evidence="12 13">
    <name type="scientific">Murinocardiopsis flavida</name>
    <dbReference type="NCBI Taxonomy" id="645275"/>
    <lineage>
        <taxon>Bacteria</taxon>
        <taxon>Bacillati</taxon>
        <taxon>Actinomycetota</taxon>
        <taxon>Actinomycetes</taxon>
        <taxon>Streptosporangiales</taxon>
        <taxon>Nocardiopsidaceae</taxon>
        <taxon>Murinocardiopsis</taxon>
    </lineage>
</organism>
<comment type="miscellaneous">
    <text evidence="9">This enzyme catalyzes only one turnover and therefore is not strictly catalytic. According to one definition, an enzyme is a biocatalyst that acts repeatedly and over many reaction cycles.</text>
</comment>
<evidence type="ECO:0000313" key="12">
    <source>
        <dbReference type="EMBL" id="PSK81389.1"/>
    </source>
</evidence>
<comment type="function">
    <text evidence="9">Involved in the cellular defense against the biological effects of O6-methylguanine (O6-MeG) and O4-methylthymine (O4-MeT) in DNA. Repairs the methylated nucleobase in DNA by stoichiometrically transferring the methyl group to a cysteine residue in the enzyme. This is a suicide reaction: the enzyme is irreversibly inactivated.</text>
</comment>
<feature type="active site" description="Nucleophile; methyl group acceptor" evidence="9">
    <location>
        <position position="139"/>
    </location>
</feature>
<dbReference type="Gene3D" id="3.30.160.70">
    <property type="entry name" value="Methylated DNA-protein cysteine methyltransferase domain"/>
    <property type="match status" value="1"/>
</dbReference>
<dbReference type="GO" id="GO:0005737">
    <property type="term" value="C:cytoplasm"/>
    <property type="evidence" value="ECO:0007669"/>
    <property type="project" value="UniProtKB-SubCell"/>
</dbReference>
<evidence type="ECO:0000256" key="8">
    <source>
        <dbReference type="ARBA" id="ARBA00049348"/>
    </source>
</evidence>
<evidence type="ECO:0000256" key="6">
    <source>
        <dbReference type="ARBA" id="ARBA00022763"/>
    </source>
</evidence>
<sequence>MTATPTRPPKEGRRTYTVIDSPIGPITLAAVDGVLSGLHMIERWHGPTDDTFGERTAEGFESAITQVREYFAGERTVFDLPLHMEGTDFQRTVWTALLDIPFGETVSYGELAERLGKPSASRAVGLANGRNPISIIVPCHRVIGADGSLTGYGGGIERKRHLLDHERGTDPGMLF</sequence>
<comment type="similarity">
    <text evidence="2 9">Belongs to the MGMT family.</text>
</comment>
<dbReference type="InterPro" id="IPR014048">
    <property type="entry name" value="MethylDNA_cys_MeTrfase_DNA-bd"/>
</dbReference>
<dbReference type="GO" id="GO:0003908">
    <property type="term" value="F:methylated-DNA-[protein]-cysteine S-methyltransferase activity"/>
    <property type="evidence" value="ECO:0007669"/>
    <property type="project" value="UniProtKB-UniRule"/>
</dbReference>
<proteinExistence type="inferred from homology"/>
<dbReference type="GO" id="GO:0006307">
    <property type="term" value="P:DNA alkylation repair"/>
    <property type="evidence" value="ECO:0007669"/>
    <property type="project" value="UniProtKB-UniRule"/>
</dbReference>
<dbReference type="OrthoDB" id="9802228at2"/>
<dbReference type="EMBL" id="PYGA01000047">
    <property type="protein sequence ID" value="PSK81389.1"/>
    <property type="molecule type" value="Genomic_DNA"/>
</dbReference>
<evidence type="ECO:0000256" key="4">
    <source>
        <dbReference type="ARBA" id="ARBA00022603"/>
    </source>
</evidence>
<evidence type="ECO:0000256" key="5">
    <source>
        <dbReference type="ARBA" id="ARBA00022679"/>
    </source>
</evidence>
<name>A0A2P8C8W3_9ACTN</name>
<dbReference type="CDD" id="cd06445">
    <property type="entry name" value="ATase"/>
    <property type="match status" value="1"/>
</dbReference>
<evidence type="ECO:0000256" key="3">
    <source>
        <dbReference type="ARBA" id="ARBA00022490"/>
    </source>
</evidence>
<evidence type="ECO:0000256" key="1">
    <source>
        <dbReference type="ARBA" id="ARBA00001286"/>
    </source>
</evidence>
<comment type="subcellular location">
    <subcellularLocation>
        <location evidence="9">Cytoplasm</location>
    </subcellularLocation>
</comment>
<dbReference type="InterPro" id="IPR036388">
    <property type="entry name" value="WH-like_DNA-bd_sf"/>
</dbReference>
<dbReference type="Proteomes" id="UP000240542">
    <property type="component" value="Unassembled WGS sequence"/>
</dbReference>
<dbReference type="InterPro" id="IPR008332">
    <property type="entry name" value="MethylG_MeTrfase_N"/>
</dbReference>
<evidence type="ECO:0000259" key="11">
    <source>
        <dbReference type="Pfam" id="PF02870"/>
    </source>
</evidence>
<feature type="domain" description="Methylated-DNA-[protein]-cysteine S-methyltransferase DNA binding" evidence="10">
    <location>
        <begin position="88"/>
        <end position="167"/>
    </location>
</feature>
<dbReference type="SUPFAM" id="SSF46767">
    <property type="entry name" value="Methylated DNA-protein cysteine methyltransferase, C-terminal domain"/>
    <property type="match status" value="1"/>
</dbReference>
<dbReference type="InterPro" id="IPR036631">
    <property type="entry name" value="MGMT_N_sf"/>
</dbReference>
<dbReference type="FunFam" id="1.10.10.10:FF:000214">
    <property type="entry name" value="Methylated-DNA--protein-cysteine methyltransferase"/>
    <property type="match status" value="1"/>
</dbReference>
<comment type="caution">
    <text evidence="12">The sequence shown here is derived from an EMBL/GenBank/DDBJ whole genome shotgun (WGS) entry which is preliminary data.</text>
</comment>
<keyword evidence="7 9" id="KW-0234">DNA repair</keyword>
<evidence type="ECO:0000256" key="7">
    <source>
        <dbReference type="ARBA" id="ARBA00023204"/>
    </source>
</evidence>
<evidence type="ECO:0000313" key="13">
    <source>
        <dbReference type="Proteomes" id="UP000240542"/>
    </source>
</evidence>
<keyword evidence="3 9" id="KW-0963">Cytoplasm</keyword>
<evidence type="ECO:0000259" key="10">
    <source>
        <dbReference type="Pfam" id="PF01035"/>
    </source>
</evidence>
<keyword evidence="6 9" id="KW-0227">DNA damage</keyword>
<reference evidence="12 13" key="1">
    <citation type="submission" date="2018-03" db="EMBL/GenBank/DDBJ databases">
        <title>Genomic Encyclopedia of Archaeal and Bacterial Type Strains, Phase II (KMG-II): from individual species to whole genera.</title>
        <authorList>
            <person name="Goeker M."/>
        </authorList>
    </citation>
    <scope>NUCLEOTIDE SEQUENCE [LARGE SCALE GENOMIC DNA]</scope>
    <source>
        <strain evidence="12 13">DSM 45312</strain>
    </source>
</reference>
<keyword evidence="13" id="KW-1185">Reference proteome</keyword>
<keyword evidence="4 9" id="KW-0489">Methyltransferase</keyword>
<dbReference type="PANTHER" id="PTHR10815">
    <property type="entry name" value="METHYLATED-DNA--PROTEIN-CYSTEINE METHYLTRANSFERASE"/>
    <property type="match status" value="1"/>
</dbReference>
<dbReference type="InterPro" id="IPR036217">
    <property type="entry name" value="MethylDNA_cys_MeTrfase_DNAb"/>
</dbReference>